<dbReference type="InterPro" id="IPR012640">
    <property type="entry name" value="Membr_lipoprot_lipid_attach_CS"/>
</dbReference>
<dbReference type="Pfam" id="PF08139">
    <property type="entry name" value="LPAM_1"/>
    <property type="match status" value="1"/>
</dbReference>
<gene>
    <name evidence="5" type="ORF">BTO14_02390</name>
</gene>
<dbReference type="InterPro" id="IPR025411">
    <property type="entry name" value="DUF4136"/>
</dbReference>
<dbReference type="AlphaFoldDB" id="A0A2P6CB79"/>
<dbReference type="RefSeq" id="WP_105047825.1">
    <property type="nucleotide sequence ID" value="NZ_CP150661.1"/>
</dbReference>
<comment type="caution">
    <text evidence="5">The sequence shown here is derived from an EMBL/GenBank/DDBJ whole genome shotgun (WGS) entry which is preliminary data.</text>
</comment>
<evidence type="ECO:0000256" key="1">
    <source>
        <dbReference type="ARBA" id="ARBA00017922"/>
    </source>
</evidence>
<proteinExistence type="predicted"/>
<reference evidence="5 6" key="1">
    <citation type="submission" date="2016-12" db="EMBL/GenBank/DDBJ databases">
        <title>Trade-off between light-utilization and light-protection in marine flavobacteria.</title>
        <authorList>
            <person name="Kumagai Y."/>
            <person name="Yoshizawa S."/>
            <person name="Kogure K."/>
            <person name="Iwasaki W."/>
        </authorList>
    </citation>
    <scope>NUCLEOTIDE SEQUENCE [LARGE SCALE GENOMIC DNA]</scope>
    <source>
        <strain evidence="5 6">KCTC 12100</strain>
    </source>
</reference>
<organism evidence="5 6">
    <name type="scientific">Polaribacter butkevichii</name>
    <dbReference type="NCBI Taxonomy" id="218490"/>
    <lineage>
        <taxon>Bacteria</taxon>
        <taxon>Pseudomonadati</taxon>
        <taxon>Bacteroidota</taxon>
        <taxon>Flavobacteriia</taxon>
        <taxon>Flavobacteriales</taxon>
        <taxon>Flavobacteriaceae</taxon>
    </lineage>
</organism>
<keyword evidence="6" id="KW-1185">Reference proteome</keyword>
<dbReference type="Gene3D" id="3.30.160.670">
    <property type="match status" value="1"/>
</dbReference>
<accession>A0A2P6CB79</accession>
<evidence type="ECO:0000256" key="2">
    <source>
        <dbReference type="ARBA" id="ARBA00022729"/>
    </source>
</evidence>
<keyword evidence="2 3" id="KW-0732">Signal</keyword>
<evidence type="ECO:0000313" key="6">
    <source>
        <dbReference type="Proteomes" id="UP000247345"/>
    </source>
</evidence>
<name>A0A2P6CB79_9FLAO</name>
<sequence>MKKIFLFLFSAALLTSCNAIKVTTDYDNKVDFNKYKTFAFYRPGIDKAEISDLDKKRILRAIESQLLAQGFSKSENPDMLVSIFTKSREKVNVQQNNNFGYGYGWGWNPWMMGGMNNNINVSQYTEGTLFIDFIDKKKKELVWQGIGTGALKLQNREKKEARINEFVKEIVSRFPPGQEK</sequence>
<evidence type="ECO:0000259" key="4">
    <source>
        <dbReference type="Pfam" id="PF13590"/>
    </source>
</evidence>
<feature type="chain" id="PRO_5015106942" description="Type IV secretion system putative lipoprotein virB7" evidence="3">
    <location>
        <begin position="22"/>
        <end position="180"/>
    </location>
</feature>
<evidence type="ECO:0000313" key="5">
    <source>
        <dbReference type="EMBL" id="PQJ72166.1"/>
    </source>
</evidence>
<dbReference type="EMBL" id="MSCK01000001">
    <property type="protein sequence ID" value="PQJ72166.1"/>
    <property type="molecule type" value="Genomic_DNA"/>
</dbReference>
<dbReference type="OrthoDB" id="5432251at2"/>
<dbReference type="PROSITE" id="PS51257">
    <property type="entry name" value="PROKAR_LIPOPROTEIN"/>
    <property type="match status" value="1"/>
</dbReference>
<dbReference type="Proteomes" id="UP000247345">
    <property type="component" value="Unassembled WGS sequence"/>
</dbReference>
<feature type="domain" description="DUF4136" evidence="4">
    <location>
        <begin position="22"/>
        <end position="176"/>
    </location>
</feature>
<protein>
    <recommendedName>
        <fullName evidence="1">Type IV secretion system putative lipoprotein virB7</fullName>
    </recommendedName>
</protein>
<evidence type="ECO:0000256" key="3">
    <source>
        <dbReference type="SAM" id="SignalP"/>
    </source>
</evidence>
<feature type="signal peptide" evidence="3">
    <location>
        <begin position="1"/>
        <end position="21"/>
    </location>
</feature>
<dbReference type="Pfam" id="PF13590">
    <property type="entry name" value="DUF4136"/>
    <property type="match status" value="1"/>
</dbReference>